<comment type="caution">
    <text evidence="1">The sequence shown here is derived from an EMBL/GenBank/DDBJ whole genome shotgun (WGS) entry which is preliminary data.</text>
</comment>
<dbReference type="Pfam" id="PF11041">
    <property type="entry name" value="Phage_Wedge1"/>
    <property type="match status" value="1"/>
</dbReference>
<sequence>MNNADLIDYYVRLLIIQYRNKPRAQEMIAAFVAINMLVELIKQIQDGLDIKNPNSNQKIIAKMLGVGDFANIIEITRTMFGYRTYSNLFVGISGYINYQIEITDIIYNTYFGNNDYDYELSNDELRIANLFAIFRNNLNPTLESIDRFLLQHLPEVYVDETANMELTYYIPEQAQQIFGILLQKNLIPKPSGVNVLFDYV</sequence>
<dbReference type="EMBL" id="BGZN01000032">
    <property type="protein sequence ID" value="GBR74156.1"/>
    <property type="molecule type" value="Genomic_DNA"/>
</dbReference>
<evidence type="ECO:0000313" key="1">
    <source>
        <dbReference type="EMBL" id="GBR74156.1"/>
    </source>
</evidence>
<keyword evidence="2" id="KW-1185">Reference proteome</keyword>
<dbReference type="InterPro" id="IPR021283">
    <property type="entry name" value="Phage_Wedge1"/>
</dbReference>
<dbReference type="Proteomes" id="UP000269352">
    <property type="component" value="Unassembled WGS sequence"/>
</dbReference>
<organism evidence="1 2">
    <name type="scientific">Termititenax aidoneus</name>
    <dbReference type="NCBI Taxonomy" id="2218524"/>
    <lineage>
        <taxon>Bacteria</taxon>
        <taxon>Bacillati</taxon>
        <taxon>Candidatus Margulisiibacteriota</taxon>
        <taxon>Candidatus Termititenacia</taxon>
        <taxon>Candidatus Termititenacales</taxon>
        <taxon>Candidatus Termititenacaceae</taxon>
        <taxon>Candidatus Termititenax</taxon>
    </lineage>
</organism>
<protein>
    <submittedName>
        <fullName evidence="1">Phage protein DUF2612</fullName>
    </submittedName>
</protein>
<accession>A0A388TCK9</accession>
<evidence type="ECO:0000313" key="2">
    <source>
        <dbReference type="Proteomes" id="UP000269352"/>
    </source>
</evidence>
<reference evidence="1 2" key="1">
    <citation type="journal article" date="2019" name="ISME J.">
        <title>Genome analyses of uncultured TG2/ZB3 bacteria in 'Margulisbacteria' specifically attached to ectosymbiotic spirochetes of protists in the termite gut.</title>
        <authorList>
            <person name="Utami Y.D."/>
            <person name="Kuwahara H."/>
            <person name="Igai K."/>
            <person name="Murakami T."/>
            <person name="Sugaya K."/>
            <person name="Morikawa T."/>
            <person name="Nagura Y."/>
            <person name="Yuki M."/>
            <person name="Deevong P."/>
            <person name="Inoue T."/>
            <person name="Kihara K."/>
            <person name="Lo N."/>
            <person name="Yamada A."/>
            <person name="Ohkuma M."/>
            <person name="Hongoh Y."/>
        </authorList>
    </citation>
    <scope>NUCLEOTIDE SEQUENCE [LARGE SCALE GENOMIC DNA]</scope>
    <source>
        <strain evidence="1">NkOx7-01</strain>
    </source>
</reference>
<proteinExistence type="predicted"/>
<gene>
    <name evidence="1" type="ORF">NO1_1381</name>
</gene>
<dbReference type="AlphaFoldDB" id="A0A388TCK9"/>
<name>A0A388TCK9_TERA1</name>